<protein>
    <submittedName>
        <fullName evidence="2">Uncharacterized protein</fullName>
    </submittedName>
</protein>
<dbReference type="Proteomes" id="UP000194127">
    <property type="component" value="Unassembled WGS sequence"/>
</dbReference>
<sequence length="532" mass="57072">MPPNWPQCLRVDAYLAGATQHLDLRISGAQYPLREGAPNMNGRWLSYSCPASAVVVRAHPVYALFRVFHPSYPVIGSRTVLCAGGLSRDLISSFVWVESAALLSAPPPERSTLSLQPALTRREPLSISGVRYPLRTEAPSMSGRRSTVGGSRIAVRPPLWYASMLRMRPPGSPVGDSCTALCAGGLSRDLVSCFVLMWRVQPTFDPRPPPPRPPRLRQVRAGSVPSGAGSAALLVGSVSDGRVSMDGIPAPFVRADRGISERPCARAGPYSFASGARVEATRTLAARQASERSPLRVAARTDTVATLGAKTRANDASPGHRLPLAGFLYVAGCPTLCDVRRSRSTFTVVEHALRVPQSGEGPCSATHPASVCLCARPRLSLCATPPAFVLDPMAPVTTHKINIAKLLAKVHGTRAPTMEERGMAVLADHYRLLGLIRRGLIAAYKEERRNCFLAPEAEAARVDWAAAVRVHPFAFAFGAPDEDEDEDDDARPRRHSLWGVVPVPREAPAGAVGEDLSACFPSPPLESIFGAF</sequence>
<keyword evidence="3" id="KW-1185">Reference proteome</keyword>
<feature type="region of interest" description="Disordered" evidence="1">
    <location>
        <begin position="204"/>
        <end position="224"/>
    </location>
</feature>
<dbReference type="AlphaFoldDB" id="A0A1X6MR94"/>
<reference evidence="2 3" key="1">
    <citation type="submission" date="2017-04" db="EMBL/GenBank/DDBJ databases">
        <title>Genome Sequence of the Model Brown-Rot Fungus Postia placenta SB12.</title>
        <authorList>
            <consortium name="DOE Joint Genome Institute"/>
            <person name="Gaskell J."/>
            <person name="Kersten P."/>
            <person name="Larrondo L.F."/>
            <person name="Canessa P."/>
            <person name="Martinez D."/>
            <person name="Hibbett D."/>
            <person name="Schmoll M."/>
            <person name="Kubicek C.P."/>
            <person name="Martinez A.T."/>
            <person name="Yadav J."/>
            <person name="Master E."/>
            <person name="Magnuson J.K."/>
            <person name="James T."/>
            <person name="Yaver D."/>
            <person name="Berka R."/>
            <person name="Labutti K."/>
            <person name="Lipzen A."/>
            <person name="Aerts A."/>
            <person name="Barry K."/>
            <person name="Henrissat B."/>
            <person name="Blanchette R."/>
            <person name="Grigoriev I."/>
            <person name="Cullen D."/>
        </authorList>
    </citation>
    <scope>NUCLEOTIDE SEQUENCE [LARGE SCALE GENOMIC DNA]</scope>
    <source>
        <strain evidence="2 3">MAD-698-R-SB12</strain>
    </source>
</reference>
<dbReference type="GeneID" id="36327797"/>
<evidence type="ECO:0000313" key="2">
    <source>
        <dbReference type="EMBL" id="OSX58809.1"/>
    </source>
</evidence>
<evidence type="ECO:0000313" key="3">
    <source>
        <dbReference type="Proteomes" id="UP000194127"/>
    </source>
</evidence>
<organism evidence="2 3">
    <name type="scientific">Postia placenta MAD-698-R-SB12</name>
    <dbReference type="NCBI Taxonomy" id="670580"/>
    <lineage>
        <taxon>Eukaryota</taxon>
        <taxon>Fungi</taxon>
        <taxon>Dikarya</taxon>
        <taxon>Basidiomycota</taxon>
        <taxon>Agaricomycotina</taxon>
        <taxon>Agaricomycetes</taxon>
        <taxon>Polyporales</taxon>
        <taxon>Adustoporiaceae</taxon>
        <taxon>Rhodonia</taxon>
    </lineage>
</organism>
<proteinExistence type="predicted"/>
<accession>A0A1X6MR94</accession>
<gene>
    <name evidence="2" type="ORF">POSPLADRAFT_1075735</name>
</gene>
<evidence type="ECO:0000256" key="1">
    <source>
        <dbReference type="SAM" id="MobiDB-lite"/>
    </source>
</evidence>
<dbReference type="RefSeq" id="XP_024335603.1">
    <property type="nucleotide sequence ID" value="XM_024482848.1"/>
</dbReference>
<name>A0A1X6MR94_9APHY</name>
<dbReference type="EMBL" id="KZ110603">
    <property type="protein sequence ID" value="OSX58809.1"/>
    <property type="molecule type" value="Genomic_DNA"/>
</dbReference>